<organism evidence="7 8">
    <name type="scientific">Scleromatobacter humisilvae</name>
    <dbReference type="NCBI Taxonomy" id="2897159"/>
    <lineage>
        <taxon>Bacteria</taxon>
        <taxon>Pseudomonadati</taxon>
        <taxon>Pseudomonadota</taxon>
        <taxon>Betaproteobacteria</taxon>
        <taxon>Burkholderiales</taxon>
        <taxon>Sphaerotilaceae</taxon>
        <taxon>Scleromatobacter</taxon>
    </lineage>
</organism>
<accession>A0A9X2BXA6</accession>
<evidence type="ECO:0000313" key="8">
    <source>
        <dbReference type="Proteomes" id="UP001139353"/>
    </source>
</evidence>
<comment type="caution">
    <text evidence="7">The sequence shown here is derived from an EMBL/GenBank/DDBJ whole genome shotgun (WGS) entry which is preliminary data.</text>
</comment>
<dbReference type="PANTHER" id="PTHR30204">
    <property type="entry name" value="REDOX-CYCLING DRUG-SENSING TRANSCRIPTIONAL ACTIVATOR SOXR"/>
    <property type="match status" value="1"/>
</dbReference>
<dbReference type="Pfam" id="PF13411">
    <property type="entry name" value="MerR_1"/>
    <property type="match status" value="1"/>
</dbReference>
<dbReference type="SUPFAM" id="SSF46955">
    <property type="entry name" value="Putative DNA-binding domain"/>
    <property type="match status" value="1"/>
</dbReference>
<keyword evidence="1" id="KW-0678">Repressor</keyword>
<evidence type="ECO:0000256" key="1">
    <source>
        <dbReference type="ARBA" id="ARBA00022491"/>
    </source>
</evidence>
<keyword evidence="4" id="KW-0804">Transcription</keyword>
<keyword evidence="8" id="KW-1185">Reference proteome</keyword>
<dbReference type="PROSITE" id="PS50937">
    <property type="entry name" value="HTH_MERR_2"/>
    <property type="match status" value="1"/>
</dbReference>
<proteinExistence type="predicted"/>
<dbReference type="AlphaFoldDB" id="A0A9X2BXA6"/>
<keyword evidence="2" id="KW-0805">Transcription regulation</keyword>
<evidence type="ECO:0000259" key="6">
    <source>
        <dbReference type="PROSITE" id="PS50937"/>
    </source>
</evidence>
<dbReference type="GO" id="GO:0003677">
    <property type="term" value="F:DNA binding"/>
    <property type="evidence" value="ECO:0007669"/>
    <property type="project" value="UniProtKB-KW"/>
</dbReference>
<evidence type="ECO:0000256" key="3">
    <source>
        <dbReference type="ARBA" id="ARBA00023125"/>
    </source>
</evidence>
<gene>
    <name evidence="7" type="ORF">LPC04_01505</name>
</gene>
<evidence type="ECO:0000256" key="2">
    <source>
        <dbReference type="ARBA" id="ARBA00023015"/>
    </source>
</evidence>
<feature type="region of interest" description="Disordered" evidence="5">
    <location>
        <begin position="137"/>
        <end position="170"/>
    </location>
</feature>
<keyword evidence="3 7" id="KW-0238">DNA-binding</keyword>
<dbReference type="PROSITE" id="PS00552">
    <property type="entry name" value="HTH_MERR_1"/>
    <property type="match status" value="1"/>
</dbReference>
<protein>
    <submittedName>
        <fullName evidence="7">MerR family DNA-binding transcriptional regulator</fullName>
    </submittedName>
</protein>
<evidence type="ECO:0000256" key="5">
    <source>
        <dbReference type="SAM" id="MobiDB-lite"/>
    </source>
</evidence>
<dbReference type="PRINTS" id="PR00040">
    <property type="entry name" value="HTHMERR"/>
</dbReference>
<name>A0A9X2BXA6_9BURK</name>
<sequence length="170" mass="18515">MKIGELAAATGLAPSAIRFYEQSGLLPEAQRSPNGYRSYSADAVDRLRYIQLAQALGFTLDTLRAGLVDRGTRTQTEMHDEMLQRLDTRLAEVDHMLATLRAQRKDLLTVRERLLATWATGECLDPASVELCPPLESAPAPVSAAPRARRVTRASAPAAAPAPAPRALRR</sequence>
<dbReference type="InterPro" id="IPR009061">
    <property type="entry name" value="DNA-bd_dom_put_sf"/>
</dbReference>
<evidence type="ECO:0000313" key="7">
    <source>
        <dbReference type="EMBL" id="MCK9684378.1"/>
    </source>
</evidence>
<dbReference type="Proteomes" id="UP001139353">
    <property type="component" value="Unassembled WGS sequence"/>
</dbReference>
<dbReference type="EMBL" id="JAJLJH010000001">
    <property type="protein sequence ID" value="MCK9684378.1"/>
    <property type="molecule type" value="Genomic_DNA"/>
</dbReference>
<dbReference type="InterPro" id="IPR047057">
    <property type="entry name" value="MerR_fam"/>
</dbReference>
<reference evidence="7" key="1">
    <citation type="submission" date="2021-11" db="EMBL/GenBank/DDBJ databases">
        <title>BS-T2-15 a new species belonging to the Comamonadaceae family isolated from the soil of a French oak forest.</title>
        <authorList>
            <person name="Mieszkin S."/>
            <person name="Alain K."/>
        </authorList>
    </citation>
    <scope>NUCLEOTIDE SEQUENCE</scope>
    <source>
        <strain evidence="7">BS-T2-15</strain>
    </source>
</reference>
<evidence type="ECO:0000256" key="4">
    <source>
        <dbReference type="ARBA" id="ARBA00023163"/>
    </source>
</evidence>
<dbReference type="PANTHER" id="PTHR30204:SF69">
    <property type="entry name" value="MERR-FAMILY TRANSCRIPTIONAL REGULATOR"/>
    <property type="match status" value="1"/>
</dbReference>
<dbReference type="RefSeq" id="WP_275680409.1">
    <property type="nucleotide sequence ID" value="NZ_JAJLJH010000001.1"/>
</dbReference>
<dbReference type="InterPro" id="IPR000551">
    <property type="entry name" value="MerR-type_HTH_dom"/>
</dbReference>
<dbReference type="SMART" id="SM00422">
    <property type="entry name" value="HTH_MERR"/>
    <property type="match status" value="1"/>
</dbReference>
<dbReference type="Gene3D" id="1.10.1660.10">
    <property type="match status" value="1"/>
</dbReference>
<dbReference type="GO" id="GO:0003700">
    <property type="term" value="F:DNA-binding transcription factor activity"/>
    <property type="evidence" value="ECO:0007669"/>
    <property type="project" value="InterPro"/>
</dbReference>
<feature type="domain" description="HTH merR-type" evidence="6">
    <location>
        <begin position="1"/>
        <end position="69"/>
    </location>
</feature>